<name>A0ABW2EKI4_9BACI</name>
<protein>
    <recommendedName>
        <fullName evidence="3">NAD-dependent epimerase/dehydratase domain-containing protein</fullName>
    </recommendedName>
</protein>
<evidence type="ECO:0000313" key="2">
    <source>
        <dbReference type="Proteomes" id="UP001596410"/>
    </source>
</evidence>
<proteinExistence type="predicted"/>
<dbReference type="Proteomes" id="UP001596410">
    <property type="component" value="Unassembled WGS sequence"/>
</dbReference>
<organism evidence="1 2">
    <name type="scientific">Halobacillus seohaensis</name>
    <dbReference type="NCBI Taxonomy" id="447421"/>
    <lineage>
        <taxon>Bacteria</taxon>
        <taxon>Bacillati</taxon>
        <taxon>Bacillota</taxon>
        <taxon>Bacilli</taxon>
        <taxon>Bacillales</taxon>
        <taxon>Bacillaceae</taxon>
        <taxon>Halobacillus</taxon>
    </lineage>
</organism>
<evidence type="ECO:0000313" key="1">
    <source>
        <dbReference type="EMBL" id="MFC7062785.1"/>
    </source>
</evidence>
<reference evidence="2" key="1">
    <citation type="journal article" date="2019" name="Int. J. Syst. Evol. Microbiol.">
        <title>The Global Catalogue of Microorganisms (GCM) 10K type strain sequencing project: providing services to taxonomists for standard genome sequencing and annotation.</title>
        <authorList>
            <consortium name="The Broad Institute Genomics Platform"/>
            <consortium name="The Broad Institute Genome Sequencing Center for Infectious Disease"/>
            <person name="Wu L."/>
            <person name="Ma J."/>
        </authorList>
    </citation>
    <scope>NUCLEOTIDE SEQUENCE [LARGE SCALE GENOMIC DNA]</scope>
    <source>
        <strain evidence="2">CGMCC 4.1621</strain>
    </source>
</reference>
<keyword evidence="2" id="KW-1185">Reference proteome</keyword>
<comment type="caution">
    <text evidence="1">The sequence shown here is derived from an EMBL/GenBank/DDBJ whole genome shotgun (WGS) entry which is preliminary data.</text>
</comment>
<dbReference type="EMBL" id="JBHSZV010000033">
    <property type="protein sequence ID" value="MFC7062785.1"/>
    <property type="molecule type" value="Genomic_DNA"/>
</dbReference>
<accession>A0ABW2EKI4</accession>
<gene>
    <name evidence="1" type="ORF">ACFQIC_13150</name>
</gene>
<dbReference type="RefSeq" id="WP_204710529.1">
    <property type="nucleotide sequence ID" value="NZ_JBHSZV010000033.1"/>
</dbReference>
<evidence type="ECO:0008006" key="3">
    <source>
        <dbReference type="Google" id="ProtNLM"/>
    </source>
</evidence>
<sequence>MVVVLFNCFHWVGYHLTRQLLHNGHEVVGVDLIDDTKKEQLYMYVGRNSHFQHFNTIEERFNHSHHSKDEPKFLISDEAIKVEYEDYSSDDILIKFPPLFGEFMDMEEKEIDTVDDLKIWILNNGAVYIEDFLEAIIHHLENGELRLQQDVFQNTSREEQPPEVLERIWMVHKNFSLPSNKFL</sequence>